<protein>
    <recommendedName>
        <fullName evidence="1">RNA-directed DNA polymerase</fullName>
        <ecNumber evidence="1">2.7.7.49</ecNumber>
    </recommendedName>
</protein>
<evidence type="ECO:0000259" key="10">
    <source>
        <dbReference type="Pfam" id="PF17917"/>
    </source>
</evidence>
<dbReference type="GO" id="GO:0016779">
    <property type="term" value="F:nucleotidyltransferase activity"/>
    <property type="evidence" value="ECO:0007669"/>
    <property type="project" value="UniProtKB-KW"/>
</dbReference>
<dbReference type="InterPro" id="IPR043502">
    <property type="entry name" value="DNA/RNA_pol_sf"/>
</dbReference>
<dbReference type="AlphaFoldDB" id="I1BV67"/>
<evidence type="ECO:0000256" key="1">
    <source>
        <dbReference type="ARBA" id="ARBA00012493"/>
    </source>
</evidence>
<feature type="region of interest" description="Disordered" evidence="8">
    <location>
        <begin position="103"/>
        <end position="128"/>
    </location>
</feature>
<dbReference type="InterPro" id="IPR043128">
    <property type="entry name" value="Rev_trsase/Diguanyl_cyclase"/>
</dbReference>
<evidence type="ECO:0000313" key="12">
    <source>
        <dbReference type="Proteomes" id="UP000009138"/>
    </source>
</evidence>
<dbReference type="eggNOG" id="KOG0017">
    <property type="taxonomic scope" value="Eukaryota"/>
</dbReference>
<evidence type="ECO:0000256" key="7">
    <source>
        <dbReference type="ARBA" id="ARBA00022918"/>
    </source>
</evidence>
<keyword evidence="7" id="KW-0695">RNA-directed DNA polymerase</keyword>
<accession>I1BV67</accession>
<evidence type="ECO:0000256" key="6">
    <source>
        <dbReference type="ARBA" id="ARBA00022801"/>
    </source>
</evidence>
<dbReference type="Pfam" id="PF00078">
    <property type="entry name" value="RVT_1"/>
    <property type="match status" value="1"/>
</dbReference>
<dbReference type="FunFam" id="3.30.70.270:FF:000020">
    <property type="entry name" value="Transposon Tf2-6 polyprotein-like Protein"/>
    <property type="match status" value="1"/>
</dbReference>
<dbReference type="Pfam" id="PF17917">
    <property type="entry name" value="RT_RNaseH"/>
    <property type="match status" value="1"/>
</dbReference>
<dbReference type="EC" id="2.7.7.49" evidence="1"/>
<evidence type="ECO:0000256" key="2">
    <source>
        <dbReference type="ARBA" id="ARBA00022679"/>
    </source>
</evidence>
<gene>
    <name evidence="11" type="ORF">RO3G_04802</name>
</gene>
<dbReference type="RefSeq" id="XP_067515493.1">
    <property type="nucleotide sequence ID" value="XM_067659392.1"/>
</dbReference>
<dbReference type="Gene3D" id="3.30.70.270">
    <property type="match status" value="3"/>
</dbReference>
<dbReference type="STRING" id="246409.I1BV67"/>
<dbReference type="VEuPathDB" id="FungiDB:RO3G_04802"/>
<name>I1BV67_RHIO9</name>
<organism evidence="11 12">
    <name type="scientific">Rhizopus delemar (strain RA 99-880 / ATCC MYA-4621 / FGSC 9543 / NRRL 43880)</name>
    <name type="common">Mucormycosis agent</name>
    <name type="synonym">Rhizopus arrhizus var. delemar</name>
    <dbReference type="NCBI Taxonomy" id="246409"/>
    <lineage>
        <taxon>Eukaryota</taxon>
        <taxon>Fungi</taxon>
        <taxon>Fungi incertae sedis</taxon>
        <taxon>Mucoromycota</taxon>
        <taxon>Mucoromycotina</taxon>
        <taxon>Mucoromycetes</taxon>
        <taxon>Mucorales</taxon>
        <taxon>Mucorineae</taxon>
        <taxon>Rhizopodaceae</taxon>
        <taxon>Rhizopus</taxon>
    </lineage>
</organism>
<keyword evidence="4" id="KW-0540">Nuclease</keyword>
<proteinExistence type="predicted"/>
<dbReference type="Gene3D" id="2.40.70.10">
    <property type="entry name" value="Acid Proteases"/>
    <property type="match status" value="1"/>
</dbReference>
<sequence length="857" mass="97208">MILDHFDTPYRKFLLMVEVGSMCQGTYESNREYSNRFQKMRREAGMEDSTLLAVTYFASLKASVKSVAQLAISSHFGSRLPSSITQIIDLVLASGEDSAFAAKTPHKRARPMNDDERTPCNAGNTSKAPFGTNKVLTNKYKTSLANKGKYKPKPCTYCHKDWFQGHKCKEFLDAKNNNSNNKDNVVHINRMAVRTENNVSDEEDECEINSPLNRMALDCKSKKEKELIVTRDFKSTNDNSITFPILANNRKAITILDTGANFSSINKKFCFQNNFLIIPPKNNNVIKLADSDSTIKRIGLTEVNIKCNGKSFNHTFEVMNLTNDHDMSIGTDFMSKLGIGLTGLPYKWDDIDDEMSELENCPAGSSNEYQQALNYIKPLIQLNQAIPKGSFCTIPESVVSIETPEGVTSYRRPYPVPLAYHKIVQDQIDEWLQNGVIKRAPANTEWNSALTVVKKTNAKGEVTGYRVCHDPRHVNALLKSIDRMPLPKISELFEELKGATHVSSVMQRTMSIALENMSFAKCFVDDIVVASTSIEEHKQHLKQVIDKLTKVNLKLNPDKCTFFQRKINLLGFRISPKGVSLDLRKVANVQEFPVPKTGKDIMRYCGLINYFRPHIPKASALLAPLDALRNEKSLIKLWNDKHQQCFDNLKKVLLENVILSYPDMNQPFYVATDASNVGIGVILYQKINGKVHYISMIAKTLSKSERNYSATKRELLAVVYALKRFHKYLWGNKFTLYTDHKALTYLHTQKIANAMLINWFDTLLQYDFKVVHLPGVDNILPDTLSRLYEIEDPVNELGGDKPHLLNRAAVKLPSEDKGEYMTPPDPEERKLLLLREHIKGHFGSDAIYHALKRKGIY</sequence>
<feature type="domain" description="Reverse transcriptase RNase H-like" evidence="10">
    <location>
        <begin position="663"/>
        <end position="766"/>
    </location>
</feature>
<dbReference type="EMBL" id="CH476734">
    <property type="protein sequence ID" value="EIE80097.1"/>
    <property type="molecule type" value="Genomic_DNA"/>
</dbReference>
<dbReference type="OMA" id="CEMELNT"/>
<dbReference type="InterPro" id="IPR050951">
    <property type="entry name" value="Retrovirus_Pol_polyprotein"/>
</dbReference>
<evidence type="ECO:0000256" key="5">
    <source>
        <dbReference type="ARBA" id="ARBA00022759"/>
    </source>
</evidence>
<dbReference type="CDD" id="cd09274">
    <property type="entry name" value="RNase_HI_RT_Ty3"/>
    <property type="match status" value="1"/>
</dbReference>
<dbReference type="PANTHER" id="PTHR37984">
    <property type="entry name" value="PROTEIN CBG26694"/>
    <property type="match status" value="1"/>
</dbReference>
<dbReference type="PANTHER" id="PTHR37984:SF5">
    <property type="entry name" value="PROTEIN NYNRIN-LIKE"/>
    <property type="match status" value="1"/>
</dbReference>
<evidence type="ECO:0000313" key="11">
    <source>
        <dbReference type="EMBL" id="EIE80097.1"/>
    </source>
</evidence>
<dbReference type="Gene3D" id="3.10.10.10">
    <property type="entry name" value="HIV Type 1 Reverse Transcriptase, subunit A, domain 1"/>
    <property type="match status" value="1"/>
</dbReference>
<keyword evidence="12" id="KW-1185">Reference proteome</keyword>
<dbReference type="InterPro" id="IPR000477">
    <property type="entry name" value="RT_dom"/>
</dbReference>
<feature type="domain" description="Reverse transcriptase" evidence="9">
    <location>
        <begin position="504"/>
        <end position="574"/>
    </location>
</feature>
<dbReference type="CDD" id="cd00303">
    <property type="entry name" value="retropepsin_like"/>
    <property type="match status" value="1"/>
</dbReference>
<evidence type="ECO:0000259" key="9">
    <source>
        <dbReference type="Pfam" id="PF00078"/>
    </source>
</evidence>
<dbReference type="FunFam" id="3.30.70.270:FF:000003">
    <property type="entry name" value="Transposon Ty3-G Gag-Pol polyprotein"/>
    <property type="match status" value="1"/>
</dbReference>
<evidence type="ECO:0000256" key="8">
    <source>
        <dbReference type="SAM" id="MobiDB-lite"/>
    </source>
</evidence>
<dbReference type="InParanoid" id="I1BV67"/>
<dbReference type="InterPro" id="IPR041373">
    <property type="entry name" value="RT_RNaseH"/>
</dbReference>
<keyword evidence="6" id="KW-0378">Hydrolase</keyword>
<reference evidence="11 12" key="1">
    <citation type="journal article" date="2009" name="PLoS Genet.">
        <title>Genomic analysis of the basal lineage fungus Rhizopus oryzae reveals a whole-genome duplication.</title>
        <authorList>
            <person name="Ma L.-J."/>
            <person name="Ibrahim A.S."/>
            <person name="Skory C."/>
            <person name="Grabherr M.G."/>
            <person name="Burger G."/>
            <person name="Butler M."/>
            <person name="Elias M."/>
            <person name="Idnurm A."/>
            <person name="Lang B.F."/>
            <person name="Sone T."/>
            <person name="Abe A."/>
            <person name="Calvo S.E."/>
            <person name="Corrochano L.M."/>
            <person name="Engels R."/>
            <person name="Fu J."/>
            <person name="Hansberg W."/>
            <person name="Kim J.-M."/>
            <person name="Kodira C.D."/>
            <person name="Koehrsen M.J."/>
            <person name="Liu B."/>
            <person name="Miranda-Saavedra D."/>
            <person name="O'Leary S."/>
            <person name="Ortiz-Castellanos L."/>
            <person name="Poulter R."/>
            <person name="Rodriguez-Romero J."/>
            <person name="Ruiz-Herrera J."/>
            <person name="Shen Y.-Q."/>
            <person name="Zeng Q."/>
            <person name="Galagan J."/>
            <person name="Birren B.W."/>
            <person name="Cuomo C.A."/>
            <person name="Wickes B.L."/>
        </authorList>
    </citation>
    <scope>NUCLEOTIDE SEQUENCE [LARGE SCALE GENOMIC DNA]</scope>
    <source>
        <strain evidence="12">RA 99-880 / ATCC MYA-4621 / FGSC 9543 / NRRL 43880</strain>
    </source>
</reference>
<dbReference type="SUPFAM" id="SSF50630">
    <property type="entry name" value="Acid proteases"/>
    <property type="match status" value="1"/>
</dbReference>
<dbReference type="CDD" id="cd01647">
    <property type="entry name" value="RT_LTR"/>
    <property type="match status" value="1"/>
</dbReference>
<keyword evidence="5" id="KW-0255">Endonuclease</keyword>
<dbReference type="SUPFAM" id="SSF56672">
    <property type="entry name" value="DNA/RNA polymerases"/>
    <property type="match status" value="1"/>
</dbReference>
<dbReference type="GeneID" id="93611773"/>
<dbReference type="Proteomes" id="UP000009138">
    <property type="component" value="Unassembled WGS sequence"/>
</dbReference>
<evidence type="ECO:0000256" key="4">
    <source>
        <dbReference type="ARBA" id="ARBA00022722"/>
    </source>
</evidence>
<keyword evidence="3" id="KW-0548">Nucleotidyltransferase</keyword>
<keyword evidence="2" id="KW-0808">Transferase</keyword>
<dbReference type="InterPro" id="IPR021109">
    <property type="entry name" value="Peptidase_aspartic_dom_sf"/>
</dbReference>
<dbReference type="FunFam" id="3.10.20.370:FF:000001">
    <property type="entry name" value="Retrovirus-related Pol polyprotein from transposon 17.6-like protein"/>
    <property type="match status" value="1"/>
</dbReference>
<dbReference type="OrthoDB" id="2260752at2759"/>
<dbReference type="GO" id="GO:0004519">
    <property type="term" value="F:endonuclease activity"/>
    <property type="evidence" value="ECO:0007669"/>
    <property type="project" value="UniProtKB-KW"/>
</dbReference>
<evidence type="ECO:0000256" key="3">
    <source>
        <dbReference type="ARBA" id="ARBA00022695"/>
    </source>
</evidence>